<proteinExistence type="predicted"/>
<feature type="region of interest" description="Disordered" evidence="1">
    <location>
        <begin position="216"/>
        <end position="239"/>
    </location>
</feature>
<dbReference type="Proteomes" id="UP001304461">
    <property type="component" value="Unassembled WGS sequence"/>
</dbReference>
<evidence type="ECO:0000313" key="3">
    <source>
        <dbReference type="Proteomes" id="UP001304461"/>
    </source>
</evidence>
<gene>
    <name evidence="2" type="ORF">VB738_05835</name>
</gene>
<dbReference type="Pfam" id="PF12452">
    <property type="entry name" value="DUF3685"/>
    <property type="match status" value="1"/>
</dbReference>
<evidence type="ECO:0000313" key="2">
    <source>
        <dbReference type="EMBL" id="MEA5390781.1"/>
    </source>
</evidence>
<dbReference type="EMBL" id="JAYGHX010000002">
    <property type="protein sequence ID" value="MEA5390781.1"/>
    <property type="molecule type" value="Genomic_DNA"/>
</dbReference>
<dbReference type="PIRSF" id="PIRSF026434">
    <property type="entry name" value="RR_ycf55_prd"/>
    <property type="match status" value="1"/>
</dbReference>
<name>A0ABU5RSL8_9CYAN</name>
<protein>
    <submittedName>
        <fullName evidence="2">DUF3685 domain-containing protein</fullName>
    </submittedName>
</protein>
<dbReference type="InterPro" id="IPR022552">
    <property type="entry name" value="UPF_Ycf55"/>
</dbReference>
<sequence length="562" mass="61901">MGRRPARPLPQLLLFADPLERAGLTSWLEGADTSADPDGWGGCQVVDSEAVQGAPQLVLWCLGSLPEPQALDAESRRLLERWHPAPLLLLLPANHPYGSDVLLQLPAQGLIEQADAESLRQAVTTLLAGGRVLAIAATRRGEDPGTSVPMGLGQWLLLSGLQQIDAELRLCLRLLDPPPVDLLPLLVLQGRVRELRQARRLLLWLWGPVSLAWGQPRDGRGGAPGAPDAPDSRTAGGPAHGVAITLRQRTAEGLWEALRGRLTEAAAAGPSNNSGQLLALDGLHASRRSDLLLGLLEQFDRLRQRLLQDDPRGDQLERLWRELQPELRQQALRSMAGSYVQLPMEGRLCPVAETLLHRSSLDADDLELPDPATMLSPLLQARPLLVDGRLVAPDEPQAVLYLELLLSNWLVRSAELISAEVLAACAEWPELRRYLLRPELLATRNLERLRNQLNAQQRWTSWFERPIHLYESRRPLFRLGDGAIDCVDLTEPRDAELRQLGWVQQAVTLALEARDALGPQLRSLLKRLGDLLVVLLTQVLGRAIGLVGRGIVQGMGRSLNRS</sequence>
<dbReference type="InterPro" id="IPR016837">
    <property type="entry name" value="Uncharacterised_Ycf55_cyanobac"/>
</dbReference>
<keyword evidence="3" id="KW-1185">Reference proteome</keyword>
<dbReference type="RefSeq" id="WP_323304845.1">
    <property type="nucleotide sequence ID" value="NZ_JAYGHX010000002.1"/>
</dbReference>
<comment type="caution">
    <text evidence="2">The sequence shown here is derived from an EMBL/GenBank/DDBJ whole genome shotgun (WGS) entry which is preliminary data.</text>
</comment>
<evidence type="ECO:0000256" key="1">
    <source>
        <dbReference type="SAM" id="MobiDB-lite"/>
    </source>
</evidence>
<accession>A0ABU5RSL8</accession>
<organism evidence="2 3">
    <name type="scientific">Cyanobium gracile UHCC 0139</name>
    <dbReference type="NCBI Taxonomy" id="3110308"/>
    <lineage>
        <taxon>Bacteria</taxon>
        <taxon>Bacillati</taxon>
        <taxon>Cyanobacteriota</taxon>
        <taxon>Cyanophyceae</taxon>
        <taxon>Synechococcales</taxon>
        <taxon>Prochlorococcaceae</taxon>
        <taxon>Cyanobium</taxon>
    </lineage>
</organism>
<reference evidence="2 3" key="1">
    <citation type="submission" date="2023-12" db="EMBL/GenBank/DDBJ databases">
        <title>Baltic Sea Cyanobacteria.</title>
        <authorList>
            <person name="Delbaje E."/>
            <person name="Fewer D.P."/>
            <person name="Shishido T.K."/>
        </authorList>
    </citation>
    <scope>NUCLEOTIDE SEQUENCE [LARGE SCALE GENOMIC DNA]</scope>
    <source>
        <strain evidence="2 3">UHCC 0139</strain>
    </source>
</reference>